<dbReference type="GO" id="GO:0019148">
    <property type="term" value="F:D-cysteine desulfhydrase activity"/>
    <property type="evidence" value="ECO:0007669"/>
    <property type="project" value="TreeGrafter"/>
</dbReference>
<reference evidence="4 5" key="1">
    <citation type="submission" date="2022-05" db="EMBL/GenBank/DDBJ databases">
        <authorList>
            <consortium name="Genoscope - CEA"/>
            <person name="William W."/>
        </authorList>
    </citation>
    <scope>NUCLEOTIDE SEQUENCE [LARGE SCALE GENOMIC DNA]</scope>
</reference>
<dbReference type="EMBL" id="CALNXJ010000141">
    <property type="protein sequence ID" value="CAH3166701.1"/>
    <property type="molecule type" value="Genomic_DNA"/>
</dbReference>
<feature type="non-terminal residue" evidence="4">
    <location>
        <position position="1"/>
    </location>
</feature>
<protein>
    <submittedName>
        <fullName evidence="4">Uncharacterized protein</fullName>
    </submittedName>
</protein>
<dbReference type="AlphaFoldDB" id="A0AAU9Y663"/>
<dbReference type="PANTHER" id="PTHR43780">
    <property type="entry name" value="1-AMINOCYCLOPROPANE-1-CARBOXYLATE DEAMINASE-RELATED"/>
    <property type="match status" value="1"/>
</dbReference>
<dbReference type="Gene3D" id="3.40.50.1100">
    <property type="match status" value="2"/>
</dbReference>
<sequence>LHHYKPPKWASKLKNIPRYYVKLAQHDTPTHQWNLPTLPKEFSLFIKRDDMTGSTLSGNKVCKLEFLLADAVWIRSVTQYLHVLESSPIIAEALQLLRDNLVWIVTCS</sequence>
<evidence type="ECO:0000313" key="4">
    <source>
        <dbReference type="EMBL" id="CAH3166701.1"/>
    </source>
</evidence>
<name>A0AAU9Y663_9CNID</name>
<comment type="similarity">
    <text evidence="2">Belongs to the ACC deaminase/D-cysteine desulfhydrase family.</text>
</comment>
<comment type="cofactor">
    <cofactor evidence="1">
        <name>pyridoxal 5'-phosphate</name>
        <dbReference type="ChEBI" id="CHEBI:597326"/>
    </cofactor>
</comment>
<organism evidence="4 5">
    <name type="scientific">Pocillopora meandrina</name>
    <dbReference type="NCBI Taxonomy" id="46732"/>
    <lineage>
        <taxon>Eukaryota</taxon>
        <taxon>Metazoa</taxon>
        <taxon>Cnidaria</taxon>
        <taxon>Anthozoa</taxon>
        <taxon>Hexacorallia</taxon>
        <taxon>Scleractinia</taxon>
        <taxon>Astrocoeniina</taxon>
        <taxon>Pocilloporidae</taxon>
        <taxon>Pocillopora</taxon>
    </lineage>
</organism>
<evidence type="ECO:0000313" key="5">
    <source>
        <dbReference type="Proteomes" id="UP001159428"/>
    </source>
</evidence>
<dbReference type="InterPro" id="IPR027278">
    <property type="entry name" value="ACCD_DCysDesulf"/>
</dbReference>
<dbReference type="PANTHER" id="PTHR43780:SF2">
    <property type="entry name" value="1-AMINOCYCLOPROPANE-1-CARBOXYLATE DEAMINASE-RELATED"/>
    <property type="match status" value="1"/>
</dbReference>
<gene>
    <name evidence="4" type="ORF">PMEA_00006215</name>
</gene>
<keyword evidence="3" id="KW-0663">Pyridoxal phosphate</keyword>
<accession>A0AAU9Y663</accession>
<dbReference type="Proteomes" id="UP001159428">
    <property type="component" value="Unassembled WGS sequence"/>
</dbReference>
<evidence type="ECO:0000256" key="2">
    <source>
        <dbReference type="ARBA" id="ARBA00008639"/>
    </source>
</evidence>
<keyword evidence="5" id="KW-1185">Reference proteome</keyword>
<dbReference type="SUPFAM" id="SSF53686">
    <property type="entry name" value="Tryptophan synthase beta subunit-like PLP-dependent enzymes"/>
    <property type="match status" value="1"/>
</dbReference>
<dbReference type="InterPro" id="IPR036052">
    <property type="entry name" value="TrpB-like_PALP_sf"/>
</dbReference>
<comment type="caution">
    <text evidence="4">The sequence shown here is derived from an EMBL/GenBank/DDBJ whole genome shotgun (WGS) entry which is preliminary data.</text>
</comment>
<proteinExistence type="inferred from homology"/>
<evidence type="ECO:0000256" key="1">
    <source>
        <dbReference type="ARBA" id="ARBA00001933"/>
    </source>
</evidence>
<evidence type="ECO:0000256" key="3">
    <source>
        <dbReference type="ARBA" id="ARBA00022898"/>
    </source>
</evidence>